<reference evidence="2" key="1">
    <citation type="journal article" date="2022" name="bioRxiv">
        <title>Sequencing and chromosome-scale assembly of the giantPleurodeles waltlgenome.</title>
        <authorList>
            <person name="Brown T."/>
            <person name="Elewa A."/>
            <person name="Iarovenko S."/>
            <person name="Subramanian E."/>
            <person name="Araus A.J."/>
            <person name="Petzold A."/>
            <person name="Susuki M."/>
            <person name="Suzuki K.-i.T."/>
            <person name="Hayashi T."/>
            <person name="Toyoda A."/>
            <person name="Oliveira C."/>
            <person name="Osipova E."/>
            <person name="Leigh N.D."/>
            <person name="Simon A."/>
            <person name="Yun M.H."/>
        </authorList>
    </citation>
    <scope>NUCLEOTIDE SEQUENCE</scope>
    <source>
        <strain evidence="2">20211129_DDA</strain>
        <tissue evidence="2">Liver</tissue>
    </source>
</reference>
<feature type="region of interest" description="Disordered" evidence="1">
    <location>
        <begin position="34"/>
        <end position="69"/>
    </location>
</feature>
<comment type="caution">
    <text evidence="2">The sequence shown here is derived from an EMBL/GenBank/DDBJ whole genome shotgun (WGS) entry which is preliminary data.</text>
</comment>
<keyword evidence="3" id="KW-1185">Reference proteome</keyword>
<proteinExistence type="predicted"/>
<gene>
    <name evidence="2" type="ORF">NDU88_010021</name>
</gene>
<accession>A0AAV7RXS8</accession>
<organism evidence="2 3">
    <name type="scientific">Pleurodeles waltl</name>
    <name type="common">Iberian ribbed newt</name>
    <dbReference type="NCBI Taxonomy" id="8319"/>
    <lineage>
        <taxon>Eukaryota</taxon>
        <taxon>Metazoa</taxon>
        <taxon>Chordata</taxon>
        <taxon>Craniata</taxon>
        <taxon>Vertebrata</taxon>
        <taxon>Euteleostomi</taxon>
        <taxon>Amphibia</taxon>
        <taxon>Batrachia</taxon>
        <taxon>Caudata</taxon>
        <taxon>Salamandroidea</taxon>
        <taxon>Salamandridae</taxon>
        <taxon>Pleurodelinae</taxon>
        <taxon>Pleurodeles</taxon>
    </lineage>
</organism>
<dbReference type="Proteomes" id="UP001066276">
    <property type="component" value="Chromosome 5"/>
</dbReference>
<evidence type="ECO:0000256" key="1">
    <source>
        <dbReference type="SAM" id="MobiDB-lite"/>
    </source>
</evidence>
<dbReference type="AlphaFoldDB" id="A0AAV7RXS8"/>
<sequence length="93" mass="10309">MLVTVDGKTREFFDPGDLEMFLSDLEGLDMDAVAPDGAATDHKHGQSPPPWKPTGYQPRHLRMGASLPRGLDHEGLHQVVAAFMKENDEEKSH</sequence>
<evidence type="ECO:0000313" key="3">
    <source>
        <dbReference type="Proteomes" id="UP001066276"/>
    </source>
</evidence>
<protein>
    <submittedName>
        <fullName evidence="2">Uncharacterized protein</fullName>
    </submittedName>
</protein>
<name>A0AAV7RXS8_PLEWA</name>
<evidence type="ECO:0000313" key="2">
    <source>
        <dbReference type="EMBL" id="KAJ1157306.1"/>
    </source>
</evidence>
<dbReference type="EMBL" id="JANPWB010000009">
    <property type="protein sequence ID" value="KAJ1157306.1"/>
    <property type="molecule type" value="Genomic_DNA"/>
</dbReference>